<dbReference type="OMA" id="TRFEDWK"/>
<accession>W6UIK4</accession>
<dbReference type="SMART" id="SM00456">
    <property type="entry name" value="WW"/>
    <property type="match status" value="1"/>
</dbReference>
<feature type="domain" description="WW" evidence="2">
    <location>
        <begin position="29"/>
        <end position="63"/>
    </location>
</feature>
<dbReference type="PROSITE" id="PS01159">
    <property type="entry name" value="WW_DOMAIN_1"/>
    <property type="match status" value="1"/>
</dbReference>
<dbReference type="EMBL" id="APAU02000025">
    <property type="protein sequence ID" value="EUB60908.1"/>
    <property type="molecule type" value="Genomic_DNA"/>
</dbReference>
<dbReference type="AlphaFoldDB" id="W6UIK4"/>
<dbReference type="RefSeq" id="XP_024352104.1">
    <property type="nucleotide sequence ID" value="XM_024493403.1"/>
</dbReference>
<dbReference type="SUPFAM" id="SSF51045">
    <property type="entry name" value="WW domain"/>
    <property type="match status" value="1"/>
</dbReference>
<reference evidence="3 4" key="1">
    <citation type="journal article" date="2013" name="Nat. Genet.">
        <title>The genome of the hydatid tapeworm Echinococcus granulosus.</title>
        <authorList>
            <person name="Zheng H."/>
            <person name="Zhang W."/>
            <person name="Zhang L."/>
            <person name="Zhang Z."/>
            <person name="Li J."/>
            <person name="Lu G."/>
            <person name="Zhu Y."/>
            <person name="Wang Y."/>
            <person name="Huang Y."/>
            <person name="Liu J."/>
            <person name="Kang H."/>
            <person name="Chen J."/>
            <person name="Wang L."/>
            <person name="Chen A."/>
            <person name="Yu S."/>
            <person name="Gao Z."/>
            <person name="Jin L."/>
            <person name="Gu W."/>
            <person name="Wang Z."/>
            <person name="Zhao L."/>
            <person name="Shi B."/>
            <person name="Wen H."/>
            <person name="Lin R."/>
            <person name="Jones M.K."/>
            <person name="Brejova B."/>
            <person name="Vinar T."/>
            <person name="Zhao G."/>
            <person name="McManus D.P."/>
            <person name="Chen Z."/>
            <person name="Zhou Y."/>
            <person name="Wang S."/>
        </authorList>
    </citation>
    <scope>NUCLEOTIDE SEQUENCE [LARGE SCALE GENOMIC DNA]</scope>
</reference>
<dbReference type="KEGG" id="egl:EGR_04154"/>
<evidence type="ECO:0000313" key="4">
    <source>
        <dbReference type="Proteomes" id="UP000019149"/>
    </source>
</evidence>
<organism evidence="3 4">
    <name type="scientific">Echinococcus granulosus</name>
    <name type="common">Hydatid tapeworm</name>
    <dbReference type="NCBI Taxonomy" id="6210"/>
    <lineage>
        <taxon>Eukaryota</taxon>
        <taxon>Metazoa</taxon>
        <taxon>Spiralia</taxon>
        <taxon>Lophotrochozoa</taxon>
        <taxon>Platyhelminthes</taxon>
        <taxon>Cestoda</taxon>
        <taxon>Eucestoda</taxon>
        <taxon>Cyclophyllidea</taxon>
        <taxon>Taeniidae</taxon>
        <taxon>Echinococcus</taxon>
        <taxon>Echinococcus granulosus group</taxon>
    </lineage>
</organism>
<protein>
    <recommendedName>
        <fullName evidence="2">WW domain-containing protein</fullName>
    </recommendedName>
</protein>
<dbReference type="Pfam" id="PF00397">
    <property type="entry name" value="WW"/>
    <property type="match status" value="1"/>
</dbReference>
<evidence type="ECO:0000256" key="1">
    <source>
        <dbReference type="SAM" id="MobiDB-lite"/>
    </source>
</evidence>
<feature type="compositionally biased region" description="Polar residues" evidence="1">
    <location>
        <begin position="318"/>
        <end position="345"/>
    </location>
</feature>
<dbReference type="CDD" id="cd00201">
    <property type="entry name" value="WW"/>
    <property type="match status" value="1"/>
</dbReference>
<sequence>MPRNLNDEVENFFAEVDAITFNGVKEQDNAPKTNWIVQVDSKSNLPFYYNFVTKETTWNIPDEYQSYLDEYKTYLQHKNDQSDLKKVEEKEAPILILPEGNARKRRRIKRAFMRANAGRTSLLDAPVEFLSEYIAYSNSSSENESLDSKRSSQAAIDNEPMEVVQRTPELSTEFIGPQLPLPPPKCESAPVKSEELSRLLLDKFAAFHPECDKLSRLQVAYIQFTTRFEDWKAGHLSDAHFEEKLEEASNFICEYEQRVQHKTANECPPNRPCPLPTYQGEPAILNQAEVLITFATALKSESRGTTSLKVSENRPELGSSNSSQGPETDTQMAQCDLNYDSSLSVYPQGMKPKQELQKKDISSDVTMPNIDVPKSTEKWSDAQEDL</sequence>
<keyword evidence="4" id="KW-1185">Reference proteome</keyword>
<gene>
    <name evidence="3" type="ORF">EGR_04154</name>
</gene>
<dbReference type="STRING" id="6210.W6UIK4"/>
<feature type="region of interest" description="Disordered" evidence="1">
    <location>
        <begin position="303"/>
        <end position="386"/>
    </location>
</feature>
<name>W6UIK4_ECHGR</name>
<evidence type="ECO:0000259" key="2">
    <source>
        <dbReference type="PROSITE" id="PS50020"/>
    </source>
</evidence>
<dbReference type="CTD" id="36339869"/>
<feature type="compositionally biased region" description="Basic and acidic residues" evidence="1">
    <location>
        <begin position="374"/>
        <end position="386"/>
    </location>
</feature>
<proteinExistence type="predicted"/>
<dbReference type="PROSITE" id="PS50020">
    <property type="entry name" value="WW_DOMAIN_2"/>
    <property type="match status" value="1"/>
</dbReference>
<dbReference type="InterPro" id="IPR036020">
    <property type="entry name" value="WW_dom_sf"/>
</dbReference>
<comment type="caution">
    <text evidence="3">The sequence shown here is derived from an EMBL/GenBank/DDBJ whole genome shotgun (WGS) entry which is preliminary data.</text>
</comment>
<feature type="compositionally biased region" description="Basic and acidic residues" evidence="1">
    <location>
        <begin position="352"/>
        <end position="362"/>
    </location>
</feature>
<evidence type="ECO:0000313" key="3">
    <source>
        <dbReference type="EMBL" id="EUB60908.1"/>
    </source>
</evidence>
<dbReference type="OrthoDB" id="2444812at2759"/>
<dbReference type="GeneID" id="36339869"/>
<dbReference type="Proteomes" id="UP000019149">
    <property type="component" value="Unassembled WGS sequence"/>
</dbReference>
<dbReference type="Gene3D" id="2.20.70.10">
    <property type="match status" value="1"/>
</dbReference>
<dbReference type="InterPro" id="IPR001202">
    <property type="entry name" value="WW_dom"/>
</dbReference>